<dbReference type="InterPro" id="IPR000727">
    <property type="entry name" value="T_SNARE_dom"/>
</dbReference>
<dbReference type="PROSITE" id="PS50192">
    <property type="entry name" value="T_SNARE"/>
    <property type="match status" value="1"/>
</dbReference>
<keyword evidence="3" id="KW-0813">Transport</keyword>
<evidence type="ECO:0000256" key="9">
    <source>
        <dbReference type="SAM" id="Coils"/>
    </source>
</evidence>
<keyword evidence="7" id="KW-0333">Golgi apparatus</keyword>
<dbReference type="AlphaFoldDB" id="A0A1B1E4J4"/>
<feature type="domain" description="T-SNARE coiled-coil homology" evidence="11">
    <location>
        <begin position="121"/>
        <end position="183"/>
    </location>
</feature>
<dbReference type="SMART" id="SM00397">
    <property type="entry name" value="t_SNARE"/>
    <property type="match status" value="1"/>
</dbReference>
<proteinExistence type="inferred from homology"/>
<evidence type="ECO:0000313" key="12">
    <source>
        <dbReference type="EMBL" id="ANQ09897.1"/>
    </source>
</evidence>
<dbReference type="VEuPathDB" id="PlasmoDB:PCOAH_00045930"/>
<keyword evidence="8 10" id="KW-0472">Membrane</keyword>
<feature type="coiled-coil region" evidence="9">
    <location>
        <begin position="124"/>
        <end position="179"/>
    </location>
</feature>
<dbReference type="CDD" id="cd21442">
    <property type="entry name" value="SNARE_NTD_STX6-like"/>
    <property type="match status" value="1"/>
</dbReference>
<gene>
    <name evidence="12" type="ORF">PCOAH_00045930</name>
</gene>
<protein>
    <recommendedName>
        <fullName evidence="11">t-SNARE coiled-coil homology domain-containing protein</fullName>
    </recommendedName>
</protein>
<evidence type="ECO:0000256" key="4">
    <source>
        <dbReference type="ARBA" id="ARBA00022692"/>
    </source>
</evidence>
<dbReference type="Pfam" id="PF09177">
    <property type="entry name" value="STX6_10_61_N"/>
    <property type="match status" value="1"/>
</dbReference>
<evidence type="ECO:0000313" key="13">
    <source>
        <dbReference type="Proteomes" id="UP000092716"/>
    </source>
</evidence>
<comment type="similarity">
    <text evidence="2">Belongs to the syntaxin family.</text>
</comment>
<evidence type="ECO:0000259" key="11">
    <source>
        <dbReference type="PROSITE" id="PS50192"/>
    </source>
</evidence>
<dbReference type="GO" id="GO:0015031">
    <property type="term" value="P:protein transport"/>
    <property type="evidence" value="ECO:0007669"/>
    <property type="project" value="UniProtKB-KW"/>
</dbReference>
<dbReference type="GO" id="GO:0000139">
    <property type="term" value="C:Golgi membrane"/>
    <property type="evidence" value="ECO:0007669"/>
    <property type="project" value="UniProtKB-SubCell"/>
</dbReference>
<evidence type="ECO:0000256" key="3">
    <source>
        <dbReference type="ARBA" id="ARBA00022448"/>
    </source>
</evidence>
<feature type="transmembrane region" description="Helical" evidence="10">
    <location>
        <begin position="191"/>
        <end position="211"/>
    </location>
</feature>
<dbReference type="Gene3D" id="1.20.58.90">
    <property type="match status" value="1"/>
</dbReference>
<dbReference type="Proteomes" id="UP000092716">
    <property type="component" value="Chromosome 12"/>
</dbReference>
<evidence type="ECO:0000256" key="7">
    <source>
        <dbReference type="ARBA" id="ARBA00023034"/>
    </source>
</evidence>
<dbReference type="PANTHER" id="PTHR12791">
    <property type="entry name" value="GOLGI SNARE BET1-RELATED"/>
    <property type="match status" value="1"/>
</dbReference>
<dbReference type="GeneID" id="30911324"/>
<dbReference type="EMBL" id="CP016250">
    <property type="protein sequence ID" value="ANQ09897.1"/>
    <property type="molecule type" value="Genomic_DNA"/>
</dbReference>
<accession>A0A1B1E4J4</accession>
<dbReference type="GO" id="GO:0048193">
    <property type="term" value="P:Golgi vesicle transport"/>
    <property type="evidence" value="ECO:0007669"/>
    <property type="project" value="InterPro"/>
</dbReference>
<keyword evidence="9" id="KW-0175">Coiled coil</keyword>
<dbReference type="InterPro" id="IPR010989">
    <property type="entry name" value="SNARE"/>
</dbReference>
<organism evidence="12 13">
    <name type="scientific">Plasmodium coatneyi</name>
    <dbReference type="NCBI Taxonomy" id="208452"/>
    <lineage>
        <taxon>Eukaryota</taxon>
        <taxon>Sar</taxon>
        <taxon>Alveolata</taxon>
        <taxon>Apicomplexa</taxon>
        <taxon>Aconoidasida</taxon>
        <taxon>Haemosporida</taxon>
        <taxon>Plasmodiidae</taxon>
        <taxon>Plasmodium</taxon>
    </lineage>
</organism>
<dbReference type="RefSeq" id="XP_019916592.1">
    <property type="nucleotide sequence ID" value="XM_020061377.1"/>
</dbReference>
<comment type="subcellular location">
    <subcellularLocation>
        <location evidence="1">Golgi apparatus membrane</location>
        <topology evidence="1">Single-pass type IV membrane protein</topology>
    </subcellularLocation>
</comment>
<dbReference type="InterPro" id="IPR015260">
    <property type="entry name" value="Syntaxin-6/10/61_N"/>
</dbReference>
<evidence type="ECO:0000256" key="10">
    <source>
        <dbReference type="SAM" id="Phobius"/>
    </source>
</evidence>
<dbReference type="SUPFAM" id="SSF58038">
    <property type="entry name" value="SNARE fusion complex"/>
    <property type="match status" value="1"/>
</dbReference>
<sequence length="212" mass="24577">MKTEKDDPFHEAKHEVDVSVQKLQSLYNNWNSIPDKNSMLAKEKYSLIKEEIKYLNEDLDDLDNSVNVVKKNLFKFNISNEELENRANSLKNIRTVLNDIASNLTYKVLNYSGDMKGEYDAVVLKRQDNDLDELAESAERLHNAAITINTELKDQQKLLDELENEMDYSNEKMNFVTKKIGDYLKTNNPKVLSLIVYLTLISFFLLFVLVVS</sequence>
<keyword evidence="6 10" id="KW-1133">Transmembrane helix</keyword>
<dbReference type="KEGG" id="pcot:PCOAH_00045930"/>
<evidence type="ECO:0000256" key="2">
    <source>
        <dbReference type="ARBA" id="ARBA00009063"/>
    </source>
</evidence>
<dbReference type="CDD" id="cd15841">
    <property type="entry name" value="SNARE_Qc"/>
    <property type="match status" value="1"/>
</dbReference>
<keyword evidence="13" id="KW-1185">Reference proteome</keyword>
<keyword evidence="5" id="KW-0653">Protein transport</keyword>
<keyword evidence="4 10" id="KW-0812">Transmembrane</keyword>
<evidence type="ECO:0000256" key="6">
    <source>
        <dbReference type="ARBA" id="ARBA00022989"/>
    </source>
</evidence>
<dbReference type="OrthoDB" id="546861at2759"/>
<dbReference type="SUPFAM" id="SSF47661">
    <property type="entry name" value="t-snare proteins"/>
    <property type="match status" value="1"/>
</dbReference>
<dbReference type="Gene3D" id="1.20.5.110">
    <property type="match status" value="1"/>
</dbReference>
<name>A0A1B1E4J4_9APIC</name>
<evidence type="ECO:0000256" key="8">
    <source>
        <dbReference type="ARBA" id="ARBA00023136"/>
    </source>
</evidence>
<reference evidence="13" key="1">
    <citation type="submission" date="2016-06" db="EMBL/GenBank/DDBJ databases">
        <title>First high quality genome sequence of Plasmodium coatneyi using continuous long reads from single molecule, real-time sequencing.</title>
        <authorList>
            <person name="Chien J.-T."/>
            <person name="Pakala S.B."/>
            <person name="Geraldo J.A."/>
            <person name="Lapp S.A."/>
            <person name="Barnwell J.W."/>
            <person name="Kissinger J.C."/>
            <person name="Galinski M.R."/>
            <person name="Humphrey J.C."/>
        </authorList>
    </citation>
    <scope>NUCLEOTIDE SEQUENCE [LARGE SCALE GENOMIC DNA]</scope>
    <source>
        <strain evidence="13">Hackeri</strain>
    </source>
</reference>
<evidence type="ECO:0000256" key="5">
    <source>
        <dbReference type="ARBA" id="ARBA00022927"/>
    </source>
</evidence>
<evidence type="ECO:0000256" key="1">
    <source>
        <dbReference type="ARBA" id="ARBA00004409"/>
    </source>
</evidence>